<dbReference type="Pfam" id="PF12352">
    <property type="entry name" value="V-SNARE_C"/>
    <property type="match status" value="1"/>
</dbReference>
<evidence type="ECO:0000256" key="2">
    <source>
        <dbReference type="ARBA" id="ARBA00022448"/>
    </source>
</evidence>
<dbReference type="AlphaFoldDB" id="A0A0G4MC04"/>
<name>A0A0G4MC04_VERLO</name>
<dbReference type="GO" id="GO:0006906">
    <property type="term" value="P:vesicle fusion"/>
    <property type="evidence" value="ECO:0007669"/>
    <property type="project" value="TreeGrafter"/>
</dbReference>
<protein>
    <recommendedName>
        <fullName evidence="10">Protein transport protein BOS1</fullName>
    </recommendedName>
</protein>
<keyword evidence="2" id="KW-0813">Transport</keyword>
<evidence type="ECO:0008006" key="10">
    <source>
        <dbReference type="Google" id="ProtNLM"/>
    </source>
</evidence>
<feature type="region of interest" description="Disordered" evidence="7">
    <location>
        <begin position="112"/>
        <end position="184"/>
    </location>
</feature>
<dbReference type="GO" id="GO:0031201">
    <property type="term" value="C:SNARE complex"/>
    <property type="evidence" value="ECO:0007669"/>
    <property type="project" value="TreeGrafter"/>
</dbReference>
<evidence type="ECO:0000313" key="8">
    <source>
        <dbReference type="EMBL" id="CRK31793.1"/>
    </source>
</evidence>
<dbReference type="GO" id="GO:0005794">
    <property type="term" value="C:Golgi apparatus"/>
    <property type="evidence" value="ECO:0007669"/>
    <property type="project" value="TreeGrafter"/>
</dbReference>
<keyword evidence="9" id="KW-1185">Reference proteome</keyword>
<evidence type="ECO:0000313" key="9">
    <source>
        <dbReference type="Proteomes" id="UP000044602"/>
    </source>
</evidence>
<comment type="subcellular location">
    <subcellularLocation>
        <location evidence="1">Membrane</location>
        <topology evidence="1">Single-pass type IV membrane protein</topology>
    </subcellularLocation>
</comment>
<dbReference type="PANTHER" id="PTHR21230:SF1">
    <property type="entry name" value="GOLGI SNAP RECEPTOR COMPLEX MEMBER 2"/>
    <property type="match status" value="1"/>
</dbReference>
<dbReference type="PANTHER" id="PTHR21230">
    <property type="entry name" value="VESICLE TRANSPORT V-SNARE PROTEIN VTI1-RELATED"/>
    <property type="match status" value="1"/>
</dbReference>
<dbReference type="GO" id="GO:0006888">
    <property type="term" value="P:endoplasmic reticulum to Golgi vesicle-mediated transport"/>
    <property type="evidence" value="ECO:0007669"/>
    <property type="project" value="TreeGrafter"/>
</dbReference>
<feature type="compositionally biased region" description="Gly residues" evidence="7">
    <location>
        <begin position="160"/>
        <end position="175"/>
    </location>
</feature>
<dbReference type="GO" id="GO:0000149">
    <property type="term" value="F:SNARE binding"/>
    <property type="evidence" value="ECO:0007669"/>
    <property type="project" value="TreeGrafter"/>
</dbReference>
<dbReference type="GO" id="GO:0005484">
    <property type="term" value="F:SNAP receptor activity"/>
    <property type="evidence" value="ECO:0007669"/>
    <property type="project" value="TreeGrafter"/>
</dbReference>
<evidence type="ECO:0000256" key="5">
    <source>
        <dbReference type="ARBA" id="ARBA00022989"/>
    </source>
</evidence>
<evidence type="ECO:0000256" key="4">
    <source>
        <dbReference type="ARBA" id="ARBA00022927"/>
    </source>
</evidence>
<evidence type="ECO:0000256" key="1">
    <source>
        <dbReference type="ARBA" id="ARBA00004211"/>
    </source>
</evidence>
<feature type="compositionally biased region" description="Polar residues" evidence="7">
    <location>
        <begin position="142"/>
        <end position="154"/>
    </location>
</feature>
<dbReference type="FunFam" id="1.20.5.110:FF:000054">
    <property type="entry name" value="Protein transport protein BOS1"/>
    <property type="match status" value="1"/>
</dbReference>
<sequence length="358" mass="39156">MPSRTAKQPSRTPASIHLDFTPNVTYNSSLRQSKALRADIDRLSTATQDRVLTPAEIGSLSASLSSFSKTVDEYNGLARQELVPKKQEEALERVKRFKGDLTDFRSRIDTLKRQREDAAHQNNRAELLGRRPYSDATPENPYANNSTANPSSSLHARGASIGGAERGAGGGGYGMASGEPSREQHAFREQTFFANTNNALDEYIARGQAVLGDLGAQRDMLKNTQKKLYSVGNTLGISGDTIRMIERRAREDKWIFWAGHVIAGADATAKMCLPVLNIPFKAMSRDDTGFAERHNTDMLCKHVAAAAVTDVDGMLAGLQQERQALARQEEDSALFVTGSRLEEIQVMELADALVNAAT</sequence>
<organism evidence="8 9">
    <name type="scientific">Verticillium longisporum</name>
    <name type="common">Verticillium dahliae var. longisporum</name>
    <dbReference type="NCBI Taxonomy" id="100787"/>
    <lineage>
        <taxon>Eukaryota</taxon>
        <taxon>Fungi</taxon>
        <taxon>Dikarya</taxon>
        <taxon>Ascomycota</taxon>
        <taxon>Pezizomycotina</taxon>
        <taxon>Sordariomycetes</taxon>
        <taxon>Hypocreomycetidae</taxon>
        <taxon>Glomerellales</taxon>
        <taxon>Plectosphaerellaceae</taxon>
        <taxon>Verticillium</taxon>
    </lineage>
</organism>
<accession>A0A0G4MC04</accession>
<dbReference type="STRING" id="100787.A0A0G4MC04"/>
<dbReference type="GO" id="GO:0031902">
    <property type="term" value="C:late endosome membrane"/>
    <property type="evidence" value="ECO:0007669"/>
    <property type="project" value="TreeGrafter"/>
</dbReference>
<dbReference type="GO" id="GO:0015031">
    <property type="term" value="P:protein transport"/>
    <property type="evidence" value="ECO:0007669"/>
    <property type="project" value="UniProtKB-KW"/>
</dbReference>
<dbReference type="GO" id="GO:0012507">
    <property type="term" value="C:ER to Golgi transport vesicle membrane"/>
    <property type="evidence" value="ECO:0007669"/>
    <property type="project" value="TreeGrafter"/>
</dbReference>
<evidence type="ECO:0000256" key="3">
    <source>
        <dbReference type="ARBA" id="ARBA00022692"/>
    </source>
</evidence>
<dbReference type="Proteomes" id="UP000044602">
    <property type="component" value="Unassembled WGS sequence"/>
</dbReference>
<keyword evidence="3" id="KW-0812">Transmembrane</keyword>
<dbReference type="EMBL" id="CVQH01021862">
    <property type="protein sequence ID" value="CRK31793.1"/>
    <property type="molecule type" value="Genomic_DNA"/>
</dbReference>
<evidence type="ECO:0000256" key="7">
    <source>
        <dbReference type="SAM" id="MobiDB-lite"/>
    </source>
</evidence>
<keyword evidence="4" id="KW-0653">Protein transport</keyword>
<gene>
    <name evidence="8" type="ORF">BN1708_005593</name>
</gene>
<keyword evidence="6" id="KW-0472">Membrane</keyword>
<dbReference type="Gene3D" id="1.20.5.110">
    <property type="match status" value="1"/>
</dbReference>
<evidence type="ECO:0000256" key="6">
    <source>
        <dbReference type="ARBA" id="ARBA00023136"/>
    </source>
</evidence>
<keyword evidence="5" id="KW-1133">Transmembrane helix</keyword>
<proteinExistence type="predicted"/>
<reference evidence="8 9" key="1">
    <citation type="submission" date="2015-05" db="EMBL/GenBank/DDBJ databases">
        <authorList>
            <person name="Wang D.B."/>
            <person name="Wang M."/>
        </authorList>
    </citation>
    <scope>NUCLEOTIDE SEQUENCE [LARGE SCALE GENOMIC DNA]</scope>
    <source>
        <strain evidence="8">VL1</strain>
    </source>
</reference>
<dbReference type="CDD" id="cd15863">
    <property type="entry name" value="SNARE_GS27"/>
    <property type="match status" value="1"/>
</dbReference>
<dbReference type="GO" id="GO:0005789">
    <property type="term" value="C:endoplasmic reticulum membrane"/>
    <property type="evidence" value="ECO:0007669"/>
    <property type="project" value="TreeGrafter"/>
</dbReference>